<feature type="transmembrane region" description="Helical" evidence="6">
    <location>
        <begin position="269"/>
        <end position="290"/>
    </location>
</feature>
<comment type="subcellular location">
    <subcellularLocation>
        <location evidence="1">Cell membrane</location>
        <topology evidence="1">Multi-pass membrane protein</topology>
    </subcellularLocation>
</comment>
<evidence type="ECO:0000256" key="5">
    <source>
        <dbReference type="ARBA" id="ARBA00023136"/>
    </source>
</evidence>
<dbReference type="PANTHER" id="PTHR23531">
    <property type="entry name" value="QUINOLENE RESISTANCE PROTEIN NORA"/>
    <property type="match status" value="1"/>
</dbReference>
<dbReference type="Gene3D" id="1.20.1250.20">
    <property type="entry name" value="MFS general substrate transporter like domains"/>
    <property type="match status" value="2"/>
</dbReference>
<reference evidence="8 9" key="1">
    <citation type="journal article" date="2016" name="Int. J. Syst. Evol. Microbiol.">
        <title>Desulfotomaculum ferrireducens sp. nov., a moderately thermophilic sulfate-reducing and dissimilatory Fe(III)-reducing bacterium isolated from compost.</title>
        <authorList>
            <person name="Yang G."/>
            <person name="Guo J."/>
            <person name="Zhuang L."/>
            <person name="Yuan Y."/>
            <person name="Zhou S."/>
        </authorList>
    </citation>
    <scope>NUCLEOTIDE SEQUENCE [LARGE SCALE GENOMIC DNA]</scope>
    <source>
        <strain evidence="8 9">GSS09</strain>
    </source>
</reference>
<feature type="domain" description="Major facilitator superfamily (MFS) profile" evidence="7">
    <location>
        <begin position="12"/>
        <end position="383"/>
    </location>
</feature>
<organism evidence="8 9">
    <name type="scientific">Desulforamulus ferrireducens</name>
    <dbReference type="NCBI Taxonomy" id="1833852"/>
    <lineage>
        <taxon>Bacteria</taxon>
        <taxon>Bacillati</taxon>
        <taxon>Bacillota</taxon>
        <taxon>Clostridia</taxon>
        <taxon>Eubacteriales</taxon>
        <taxon>Peptococcaceae</taxon>
        <taxon>Desulforamulus</taxon>
    </lineage>
</organism>
<proteinExistence type="predicted"/>
<dbReference type="InterPro" id="IPR052714">
    <property type="entry name" value="MFS_Exporter"/>
</dbReference>
<name>A0A1S6ITM2_9FIRM</name>
<evidence type="ECO:0000313" key="8">
    <source>
        <dbReference type="EMBL" id="AQS58124.1"/>
    </source>
</evidence>
<dbReference type="PROSITE" id="PS50850">
    <property type="entry name" value="MFS"/>
    <property type="match status" value="1"/>
</dbReference>
<feature type="transmembrane region" description="Helical" evidence="6">
    <location>
        <begin position="50"/>
        <end position="70"/>
    </location>
</feature>
<dbReference type="SUPFAM" id="SSF103473">
    <property type="entry name" value="MFS general substrate transporter"/>
    <property type="match status" value="1"/>
</dbReference>
<evidence type="ECO:0000256" key="4">
    <source>
        <dbReference type="ARBA" id="ARBA00022989"/>
    </source>
</evidence>
<keyword evidence="9" id="KW-1185">Reference proteome</keyword>
<dbReference type="InterPro" id="IPR036259">
    <property type="entry name" value="MFS_trans_sf"/>
</dbReference>
<feature type="transmembrane region" description="Helical" evidence="6">
    <location>
        <begin position="77"/>
        <end position="97"/>
    </location>
</feature>
<dbReference type="InterPro" id="IPR005829">
    <property type="entry name" value="Sugar_transporter_CS"/>
</dbReference>
<gene>
    <name evidence="8" type="ORF">B0537_02855</name>
</gene>
<keyword evidence="3 6" id="KW-0812">Transmembrane</keyword>
<dbReference type="CDD" id="cd17489">
    <property type="entry name" value="MFS_YfcJ_like"/>
    <property type="match status" value="1"/>
</dbReference>
<dbReference type="GO" id="GO:0022857">
    <property type="term" value="F:transmembrane transporter activity"/>
    <property type="evidence" value="ECO:0007669"/>
    <property type="project" value="InterPro"/>
</dbReference>
<feature type="transmembrane region" description="Helical" evidence="6">
    <location>
        <begin position="12"/>
        <end position="38"/>
    </location>
</feature>
<dbReference type="PANTHER" id="PTHR23531:SF1">
    <property type="entry name" value="QUINOLENE RESISTANCE PROTEIN NORA"/>
    <property type="match status" value="1"/>
</dbReference>
<dbReference type="KEGG" id="dfg:B0537_02855"/>
<accession>A0A1S6ITM2</accession>
<keyword evidence="5 6" id="KW-0472">Membrane</keyword>
<dbReference type="InterPro" id="IPR020846">
    <property type="entry name" value="MFS_dom"/>
</dbReference>
<evidence type="ECO:0000256" key="6">
    <source>
        <dbReference type="SAM" id="Phobius"/>
    </source>
</evidence>
<evidence type="ECO:0000259" key="7">
    <source>
        <dbReference type="PROSITE" id="PS50850"/>
    </source>
</evidence>
<evidence type="ECO:0000313" key="9">
    <source>
        <dbReference type="Proteomes" id="UP000189464"/>
    </source>
</evidence>
<dbReference type="Pfam" id="PF07690">
    <property type="entry name" value="MFS_1"/>
    <property type="match status" value="1"/>
</dbReference>
<feature type="transmembrane region" description="Helical" evidence="6">
    <location>
        <begin position="205"/>
        <end position="230"/>
    </location>
</feature>
<dbReference type="InterPro" id="IPR011701">
    <property type="entry name" value="MFS"/>
</dbReference>
<dbReference type="Proteomes" id="UP000189464">
    <property type="component" value="Chromosome"/>
</dbReference>
<feature type="transmembrane region" description="Helical" evidence="6">
    <location>
        <begin position="166"/>
        <end position="185"/>
    </location>
</feature>
<keyword evidence="2" id="KW-0813">Transport</keyword>
<evidence type="ECO:0000256" key="2">
    <source>
        <dbReference type="ARBA" id="ARBA00022448"/>
    </source>
</evidence>
<feature type="transmembrane region" description="Helical" evidence="6">
    <location>
        <begin position="137"/>
        <end position="160"/>
    </location>
</feature>
<evidence type="ECO:0000256" key="3">
    <source>
        <dbReference type="ARBA" id="ARBA00022692"/>
    </source>
</evidence>
<evidence type="ECO:0000256" key="1">
    <source>
        <dbReference type="ARBA" id="ARBA00004651"/>
    </source>
</evidence>
<dbReference type="AlphaFoldDB" id="A0A1S6ITM2"/>
<dbReference type="RefSeq" id="WP_077713086.1">
    <property type="nucleotide sequence ID" value="NZ_CP019698.1"/>
</dbReference>
<dbReference type="PROSITE" id="PS00216">
    <property type="entry name" value="SUGAR_TRANSPORT_1"/>
    <property type="match status" value="1"/>
</dbReference>
<dbReference type="GO" id="GO:0005886">
    <property type="term" value="C:plasma membrane"/>
    <property type="evidence" value="ECO:0007669"/>
    <property type="project" value="UniProtKB-SubCell"/>
</dbReference>
<keyword evidence="4 6" id="KW-1133">Transmembrane helix</keyword>
<protein>
    <recommendedName>
        <fullName evidence="7">Major facilitator superfamily (MFS) profile domain-containing protein</fullName>
    </recommendedName>
</protein>
<dbReference type="OrthoDB" id="9793283at2"/>
<feature type="transmembrane region" description="Helical" evidence="6">
    <location>
        <begin position="358"/>
        <end position="377"/>
    </location>
</feature>
<dbReference type="EMBL" id="CP019698">
    <property type="protein sequence ID" value="AQS58124.1"/>
    <property type="molecule type" value="Genomic_DNA"/>
</dbReference>
<sequence>MSGQKPPLWTKNYILLCLSSLTFCLAFHSLIPTLPLYIKEQGGSSDMAGLAMAALTVAAVLIRPIAGWALDRYGRKAILLAGLLVFLIPSFVYSFMIPIVPLLLLRFVQGFGWGVGTTAQSTLVSDIVPSHRMGEGLGYYGLANSISLGLGPALGLWLIASQSFSNLFVTSFLLTTAALGLVLLIKAPKQSNLNQGVKLVFLEKLALGPSFIILLTTITYSSLLSFLALFMQEKGLASTGWFFTFMAISSFASRPLAGKLIDKKGQTGCHTGILVGLLTIGLSLCMVAGTNSPWQLILAGCLFGLGFGFVQPTTLFLSINSVSSTRRGAANATYWTAFDIGVALGSVLWGVIANHFGYATMFYLNIIPLLLALVYYLTGKSAILRLGFSKQMGVSQN</sequence>
<feature type="transmembrane region" description="Helical" evidence="6">
    <location>
        <begin position="296"/>
        <end position="320"/>
    </location>
</feature>
<feature type="transmembrane region" description="Helical" evidence="6">
    <location>
        <begin position="332"/>
        <end position="352"/>
    </location>
</feature>